<dbReference type="Pfam" id="PF00106">
    <property type="entry name" value="adh_short"/>
    <property type="match status" value="1"/>
</dbReference>
<dbReference type="PANTHER" id="PTHR43976:SF16">
    <property type="entry name" value="SHORT-CHAIN DEHYDROGENASE_REDUCTASE FAMILY PROTEIN"/>
    <property type="match status" value="1"/>
</dbReference>
<keyword evidence="5" id="KW-1185">Reference proteome</keyword>
<dbReference type="Gene3D" id="3.40.50.720">
    <property type="entry name" value="NAD(P)-binding Rossmann-like Domain"/>
    <property type="match status" value="1"/>
</dbReference>
<evidence type="ECO:0000256" key="2">
    <source>
        <dbReference type="ARBA" id="ARBA00023002"/>
    </source>
</evidence>
<comment type="similarity">
    <text evidence="1 3">Belongs to the short-chain dehydrogenases/reductases (SDR) family.</text>
</comment>
<proteinExistence type="inferred from homology"/>
<dbReference type="AlphaFoldDB" id="A0A2T3AIV7"/>
<protein>
    <recommendedName>
        <fullName evidence="6">NAD(P)-binding protein</fullName>
    </recommendedName>
</protein>
<evidence type="ECO:0008006" key="6">
    <source>
        <dbReference type="Google" id="ProtNLM"/>
    </source>
</evidence>
<dbReference type="SUPFAM" id="SSF51735">
    <property type="entry name" value="NAD(P)-binding Rossmann-fold domains"/>
    <property type="match status" value="1"/>
</dbReference>
<dbReference type="EMBL" id="KZ678384">
    <property type="protein sequence ID" value="PSR99358.1"/>
    <property type="molecule type" value="Genomic_DNA"/>
</dbReference>
<dbReference type="STRING" id="2025994.A0A2T3AIV7"/>
<dbReference type="InterPro" id="IPR051911">
    <property type="entry name" value="SDR_oxidoreductase"/>
</dbReference>
<reference evidence="4 5" key="1">
    <citation type="journal article" date="2018" name="Mycol. Prog.">
        <title>Coniella lustricola, a new species from submerged detritus.</title>
        <authorList>
            <person name="Raudabaugh D.B."/>
            <person name="Iturriaga T."/>
            <person name="Carver A."/>
            <person name="Mondo S."/>
            <person name="Pangilinan J."/>
            <person name="Lipzen A."/>
            <person name="He G."/>
            <person name="Amirebrahimi M."/>
            <person name="Grigoriev I.V."/>
            <person name="Miller A.N."/>
        </authorList>
    </citation>
    <scope>NUCLEOTIDE SEQUENCE [LARGE SCALE GENOMIC DNA]</scope>
    <source>
        <strain evidence="4 5">B22-T-1</strain>
    </source>
</reference>
<keyword evidence="2" id="KW-0560">Oxidoreductase</keyword>
<dbReference type="GO" id="GO:0016491">
    <property type="term" value="F:oxidoreductase activity"/>
    <property type="evidence" value="ECO:0007669"/>
    <property type="project" value="UniProtKB-KW"/>
</dbReference>
<dbReference type="OrthoDB" id="1274115at2759"/>
<gene>
    <name evidence="4" type="ORF">BD289DRAFT_458542</name>
</gene>
<evidence type="ECO:0000256" key="1">
    <source>
        <dbReference type="ARBA" id="ARBA00006484"/>
    </source>
</evidence>
<dbReference type="InterPro" id="IPR002347">
    <property type="entry name" value="SDR_fam"/>
</dbReference>
<sequence length="308" mass="32773">MAFAIVKVNTKPYQLPADALWFSTGCSSGIGRAIAELVASKPAHRLVATARNSFSLSYLPDNDADGRILKLALDVTSPTSVKKAFRAAAEHFQAPTDGGGGGGGGGGRGRFHIDVLVNNAGYELAGDTESATEEGMHLQMETNFFGVVRVTLQAMQHHHDHHDHDHDHHRGGIIFNMSSLAGVAAFPGYSFYHASKFAVEGWSESFARELDPAWNLHMCIVEPGGVKTEFERRSKKYTAAGKGGVEAGAVALAVYKVASGGGSGAEEKEQVKCVPLWLPLTSTAVQLIRAKMQASLENLEAVSNVSAI</sequence>
<evidence type="ECO:0000313" key="4">
    <source>
        <dbReference type="EMBL" id="PSR99358.1"/>
    </source>
</evidence>
<dbReference type="Proteomes" id="UP000241462">
    <property type="component" value="Unassembled WGS sequence"/>
</dbReference>
<dbReference type="InParanoid" id="A0A2T3AIV7"/>
<name>A0A2T3AIV7_9PEZI</name>
<dbReference type="PANTHER" id="PTHR43976">
    <property type="entry name" value="SHORT CHAIN DEHYDROGENASE"/>
    <property type="match status" value="1"/>
</dbReference>
<dbReference type="InterPro" id="IPR036291">
    <property type="entry name" value="NAD(P)-bd_dom_sf"/>
</dbReference>
<evidence type="ECO:0000313" key="5">
    <source>
        <dbReference type="Proteomes" id="UP000241462"/>
    </source>
</evidence>
<accession>A0A2T3AIV7</accession>
<dbReference type="PRINTS" id="PR00080">
    <property type="entry name" value="SDRFAMILY"/>
</dbReference>
<evidence type="ECO:0000256" key="3">
    <source>
        <dbReference type="RuleBase" id="RU000363"/>
    </source>
</evidence>
<dbReference type="PRINTS" id="PR00081">
    <property type="entry name" value="GDHRDH"/>
</dbReference>
<organism evidence="4 5">
    <name type="scientific">Coniella lustricola</name>
    <dbReference type="NCBI Taxonomy" id="2025994"/>
    <lineage>
        <taxon>Eukaryota</taxon>
        <taxon>Fungi</taxon>
        <taxon>Dikarya</taxon>
        <taxon>Ascomycota</taxon>
        <taxon>Pezizomycotina</taxon>
        <taxon>Sordariomycetes</taxon>
        <taxon>Sordariomycetidae</taxon>
        <taxon>Diaporthales</taxon>
        <taxon>Schizoparmaceae</taxon>
        <taxon>Coniella</taxon>
    </lineage>
</organism>